<reference evidence="2 3" key="6">
    <citation type="journal article" date="2011" name="Appl. Environ. Microbiol.">
        <title>Involvement of the azorhizobial chromosome partition gene (parA) in the onset of bacteroid differentiation during Sesbania rostrata stem nodule development.</title>
        <authorList>
            <person name="Liu CT."/>
            <person name="Lee KB."/>
            <person name="Wang YS."/>
            <person name="Peng MH."/>
            <person name="Lee KT."/>
            <person name="Suzuki S."/>
            <person name="Suzuki T."/>
            <person name="Oyaizu H."/>
        </authorList>
    </citation>
    <scope>NUCLEOTIDE SEQUENCE [LARGE SCALE GENOMIC DNA]</scope>
    <source>
        <strain evidence="3">ATCC 43989 / DSM 5975 / JCM 20966 / LMG 6465 / NBRC 14845 / NCIMB 13405 / ORS 571</strain>
    </source>
</reference>
<name>A8I2S9_AZOC5</name>
<dbReference type="AlphaFoldDB" id="A8I2S9"/>
<evidence type="ECO:0000256" key="1">
    <source>
        <dbReference type="SAM" id="MobiDB-lite"/>
    </source>
</evidence>
<dbReference type="EMBL" id="AP009384">
    <property type="protein sequence ID" value="BAF87927.1"/>
    <property type="molecule type" value="Genomic_DNA"/>
</dbReference>
<dbReference type="Proteomes" id="UP000000270">
    <property type="component" value="Chromosome"/>
</dbReference>
<organism evidence="2 3">
    <name type="scientific">Azorhizobium caulinodans (strain ATCC 43989 / DSM 5975 / JCM 20966 / LMG 6465 / NBRC 14845 / NCIMB 13405 / ORS 571)</name>
    <dbReference type="NCBI Taxonomy" id="438753"/>
    <lineage>
        <taxon>Bacteria</taxon>
        <taxon>Pseudomonadati</taxon>
        <taxon>Pseudomonadota</taxon>
        <taxon>Alphaproteobacteria</taxon>
        <taxon>Hyphomicrobiales</taxon>
        <taxon>Xanthobacteraceae</taxon>
        <taxon>Azorhizobium</taxon>
    </lineage>
</organism>
<feature type="region of interest" description="Disordered" evidence="1">
    <location>
        <begin position="99"/>
        <end position="128"/>
    </location>
</feature>
<dbReference type="KEGG" id="azc:AZC_1929"/>
<evidence type="ECO:0000313" key="2">
    <source>
        <dbReference type="EMBL" id="BAF87927.1"/>
    </source>
</evidence>
<reference evidence="2 3" key="1">
    <citation type="journal article" date="2007" name="Appl. Environ. Microbiol.">
        <title>Rhizobial factors required for stem nodule maturation and maintenance in Sesbania rostrata-Azorhizobium caulinodans ORS571 symbiosis.</title>
        <authorList>
            <person name="Suzuki S."/>
            <person name="Aono T."/>
            <person name="Lee KB."/>
            <person name="Suzuki T."/>
            <person name="Liu CT."/>
            <person name="Miwa H."/>
            <person name="Wakao S."/>
            <person name="Iki T."/>
            <person name="Oyaizu H."/>
        </authorList>
    </citation>
    <scope>NUCLEOTIDE SEQUENCE [LARGE SCALE GENOMIC DNA]</scope>
    <source>
        <strain evidence="3">ATCC 43989 / DSM 5975 / JCM 20966 / LMG 6465 / NBRC 14845 / NCIMB 13405 / ORS 571</strain>
    </source>
</reference>
<protein>
    <submittedName>
        <fullName evidence="2">Uncharacterized protein</fullName>
    </submittedName>
</protein>
<gene>
    <name evidence="2" type="ordered locus">AZC_1929</name>
</gene>
<dbReference type="HOGENOM" id="CLU_1248527_0_0_5"/>
<sequence>MSRKPAKLATTTHVALFTTTEPFGAAIATGVDAETAYALAHSFACVAVVLDDRLPEGMLGRLKSVALSADAEALSLPEIEVDVIEALTELAVQQGHIKRPPETAVGGDQAGAASDLAESENAAGATREAKETASAALEADGTAILSDAAAGDLWARIAVGHVVLAPDYDDGAFCGFWLAQVRAMRGDVLTLEWTGEYADQPSFECHLSALGLMHPGCGVQQ</sequence>
<accession>A8I2S9</accession>
<reference evidence="2 3" key="3">
    <citation type="journal article" date="2008" name="BMC Genomics">
        <title>The genome of the versatile nitrogen fixer Azorhizobium caulinodans ORS571.</title>
        <authorList>
            <person name="Lee KB."/>
            <person name="Backer P.D."/>
            <person name="Aono T."/>
            <person name="Liu CT."/>
            <person name="Suzuki S."/>
            <person name="Suzuki T."/>
            <person name="Kaneko T."/>
            <person name="Yamada M."/>
            <person name="Tabata S."/>
            <person name="Kupfer D.M."/>
            <person name="Najar F.Z."/>
            <person name="Wiley G.B."/>
            <person name="Roe B."/>
            <person name="Binnewies T.T."/>
            <person name="Ussery D.W."/>
            <person name="D'Haeze W."/>
            <person name="Herder J.D."/>
            <person name="Gevers D."/>
            <person name="Vereecke D."/>
            <person name="Holsters M."/>
            <person name="Oyaizu H."/>
        </authorList>
    </citation>
    <scope>NUCLEOTIDE SEQUENCE [LARGE SCALE GENOMIC DNA]</scope>
    <source>
        <strain evidence="3">ATCC 43989 / DSM 5975 / JCM 20966 / LMG 6465 / NBRC 14845 / NCIMB 13405 / ORS 571</strain>
    </source>
</reference>
<keyword evidence="3" id="KW-1185">Reference proteome</keyword>
<proteinExistence type="predicted"/>
<dbReference type="STRING" id="438753.AZC_1929"/>
<dbReference type="RefSeq" id="WP_012170457.1">
    <property type="nucleotide sequence ID" value="NC_009937.1"/>
</dbReference>
<reference evidence="3" key="2">
    <citation type="submission" date="2007-04" db="EMBL/GenBank/DDBJ databases">
        <title>Complete genome sequence of the nitrogen-fixing bacterium Azorhizobium caulinodans ORS571.</title>
        <authorList>
            <person name="Lee K.B."/>
            <person name="Backer P.D."/>
            <person name="Aono T."/>
            <person name="Liu C.T."/>
            <person name="Suzuki S."/>
            <person name="Suzuki T."/>
            <person name="Kaneko T."/>
            <person name="Yamada M."/>
            <person name="Tabata S."/>
            <person name="Kupfer D.M."/>
            <person name="Najar F.Z."/>
            <person name="Wiley G.B."/>
            <person name="Roe B."/>
            <person name="Binnewies T."/>
            <person name="Ussery D."/>
            <person name="Vereecke D."/>
            <person name="Gevers D."/>
            <person name="Holsters M."/>
            <person name="Oyaizu H."/>
        </authorList>
    </citation>
    <scope>NUCLEOTIDE SEQUENCE [LARGE SCALE GENOMIC DNA]</scope>
    <source>
        <strain evidence="3">ATCC 43989 / DSM 5975 / JCM 20966 / LMG 6465 / NBRC 14845 / NCIMB 13405 / ORS 571</strain>
    </source>
</reference>
<reference evidence="2 3" key="5">
    <citation type="journal article" date="2010" name="Appl. Environ. Microbiol.">
        <title>phrR-like gene praR of Azorhizobium caulinodans ORS571 is essential for symbiosis with Sesbania rostrata and is involved in expression of reb genes.</title>
        <authorList>
            <person name="Akiba N."/>
            <person name="Aono T."/>
            <person name="Toyazaki H."/>
            <person name="Sato S."/>
            <person name="Oyaizu H."/>
        </authorList>
    </citation>
    <scope>NUCLEOTIDE SEQUENCE [LARGE SCALE GENOMIC DNA]</scope>
    <source>
        <strain evidence="3">ATCC 43989 / DSM 5975 / JCM 20966 / LMG 6465 / NBRC 14845 / NCIMB 13405 / ORS 571</strain>
    </source>
</reference>
<reference evidence="2 3" key="4">
    <citation type="journal article" date="2009" name="Appl. Environ. Microbiol.">
        <title>Comparative genome-wide transcriptional profiling of Azorhizobium caulinodans ORS571 grown under free-living and symbiotic conditions.</title>
        <authorList>
            <person name="Tsukada S."/>
            <person name="Aono T."/>
            <person name="Akiba N."/>
            <person name="Lee KB."/>
            <person name="Liu CT."/>
            <person name="Toyazaki H."/>
            <person name="Oyaizu H."/>
        </authorList>
    </citation>
    <scope>NUCLEOTIDE SEQUENCE [LARGE SCALE GENOMIC DNA]</scope>
    <source>
        <strain evidence="3">ATCC 43989 / DSM 5975 / JCM 20966 / LMG 6465 / NBRC 14845 / NCIMB 13405 / ORS 571</strain>
    </source>
</reference>
<evidence type="ECO:0000313" key="3">
    <source>
        <dbReference type="Proteomes" id="UP000000270"/>
    </source>
</evidence>
<dbReference type="eggNOG" id="ENOG5031AVA">
    <property type="taxonomic scope" value="Bacteria"/>
</dbReference>